<keyword evidence="7 12" id="KW-0472">Membrane</keyword>
<proteinExistence type="inferred from homology"/>
<feature type="transmembrane region" description="Helical" evidence="12">
    <location>
        <begin position="262"/>
        <end position="280"/>
    </location>
</feature>
<dbReference type="Proteomes" id="UP000002852">
    <property type="component" value="Unassembled WGS sequence"/>
</dbReference>
<evidence type="ECO:0000313" key="15">
    <source>
        <dbReference type="Proteomes" id="UP000002852"/>
    </source>
</evidence>
<evidence type="ECO:0000256" key="9">
    <source>
        <dbReference type="ARBA" id="ARBA00023288"/>
    </source>
</evidence>
<comment type="domain">
    <text evidence="12">The DHHC domain is required for palmitoyltransferase activity.</text>
</comment>
<evidence type="ECO:0000256" key="8">
    <source>
        <dbReference type="ARBA" id="ARBA00023139"/>
    </source>
</evidence>
<evidence type="ECO:0000256" key="11">
    <source>
        <dbReference type="ARBA" id="ARBA00047790"/>
    </source>
</evidence>
<comment type="similarity">
    <text evidence="2 12">Belongs to the DHHC palmitoyltransferase family.</text>
</comment>
<feature type="transmembrane region" description="Helical" evidence="12">
    <location>
        <begin position="114"/>
        <end position="131"/>
    </location>
</feature>
<dbReference type="OMA" id="RGFYQNW"/>
<evidence type="ECO:0000256" key="6">
    <source>
        <dbReference type="ARBA" id="ARBA00023034"/>
    </source>
</evidence>
<feature type="transmembrane region" description="Helical" evidence="12">
    <location>
        <begin position="300"/>
        <end position="324"/>
    </location>
</feature>
<evidence type="ECO:0000256" key="1">
    <source>
        <dbReference type="ARBA" id="ARBA00004166"/>
    </source>
</evidence>
<evidence type="ECO:0000256" key="2">
    <source>
        <dbReference type="ARBA" id="ARBA00008574"/>
    </source>
</evidence>
<dbReference type="OrthoDB" id="430659at2759"/>
<dbReference type="GO" id="GO:0019706">
    <property type="term" value="F:protein-cysteine S-palmitoyltransferase activity"/>
    <property type="evidence" value="ECO:0007669"/>
    <property type="project" value="UniProtKB-EC"/>
</dbReference>
<keyword evidence="10 12" id="KW-0012">Acyltransferase</keyword>
<dbReference type="GO" id="GO:0005794">
    <property type="term" value="C:Golgi apparatus"/>
    <property type="evidence" value="ECO:0007669"/>
    <property type="project" value="UniProtKB-SubCell"/>
</dbReference>
<protein>
    <recommendedName>
        <fullName evidence="12">Palmitoyltransferase</fullName>
        <ecNumber evidence="12">2.3.1.225</ecNumber>
    </recommendedName>
</protein>
<evidence type="ECO:0000313" key="14">
    <source>
        <dbReference type="Ensembl" id="ENSXMAP00000013016.2"/>
    </source>
</evidence>
<reference evidence="14" key="3">
    <citation type="submission" date="2025-08" db="UniProtKB">
        <authorList>
            <consortium name="Ensembl"/>
        </authorList>
    </citation>
    <scope>IDENTIFICATION</scope>
    <source>
        <strain evidence="14">JP 163 A</strain>
    </source>
</reference>
<name>M4AEX2_XIPMA</name>
<dbReference type="PROSITE" id="PS50216">
    <property type="entry name" value="DHHC"/>
    <property type="match status" value="1"/>
</dbReference>
<keyword evidence="6" id="KW-0333">Golgi apparatus</keyword>
<evidence type="ECO:0000256" key="7">
    <source>
        <dbReference type="ARBA" id="ARBA00023136"/>
    </source>
</evidence>
<dbReference type="SUPFAM" id="SSF50814">
    <property type="entry name" value="Lipocalins"/>
    <property type="match status" value="1"/>
</dbReference>
<feature type="transmembrane region" description="Helical" evidence="12">
    <location>
        <begin position="143"/>
        <end position="162"/>
    </location>
</feature>
<dbReference type="Gene3D" id="2.40.128.20">
    <property type="match status" value="1"/>
</dbReference>
<reference evidence="15" key="1">
    <citation type="submission" date="2012-01" db="EMBL/GenBank/DDBJ databases">
        <authorList>
            <person name="Walter R."/>
            <person name="Schartl M."/>
            <person name="Warren W."/>
        </authorList>
    </citation>
    <scope>NUCLEOTIDE SEQUENCE [LARGE SCALE GENOMIC DNA]</scope>
    <source>
        <strain evidence="15">JP 163 A</strain>
    </source>
</reference>
<accession>M4AEX2</accession>
<feature type="domain" description="Palmitoyltransferase DHHC" evidence="13">
    <location>
        <begin position="212"/>
        <end position="339"/>
    </location>
</feature>
<dbReference type="InParanoid" id="M4AEX2"/>
<dbReference type="GO" id="GO:0006612">
    <property type="term" value="P:protein targeting to membrane"/>
    <property type="evidence" value="ECO:0007669"/>
    <property type="project" value="TreeGrafter"/>
</dbReference>
<comment type="catalytic activity">
    <reaction evidence="11">
        <text>L-cysteinyl-[protein] + hexadecanoyl-CoA = S-hexadecanoyl-L-cysteinyl-[protein] + CoA</text>
        <dbReference type="Rhea" id="RHEA:36683"/>
        <dbReference type="Rhea" id="RHEA-COMP:10131"/>
        <dbReference type="Rhea" id="RHEA-COMP:11032"/>
        <dbReference type="ChEBI" id="CHEBI:29950"/>
        <dbReference type="ChEBI" id="CHEBI:57287"/>
        <dbReference type="ChEBI" id="CHEBI:57379"/>
        <dbReference type="ChEBI" id="CHEBI:74151"/>
        <dbReference type="EC" id="2.3.1.225"/>
    </reaction>
    <physiologicalReaction direction="left-to-right" evidence="11">
        <dbReference type="Rhea" id="RHEA:36684"/>
    </physiologicalReaction>
</comment>
<reference evidence="14" key="4">
    <citation type="submission" date="2025-09" db="UniProtKB">
        <authorList>
            <consortium name="Ensembl"/>
        </authorList>
    </citation>
    <scope>IDENTIFICATION</scope>
    <source>
        <strain evidence="14">JP 163 A</strain>
    </source>
</reference>
<dbReference type="PANTHER" id="PTHR22883:SF475">
    <property type="entry name" value="PALMITOYLTRANSFERASE ZDHHC23"/>
    <property type="match status" value="1"/>
</dbReference>
<sequence length="462" mass="52460">MKWEKLKPPEPDDPMCCCECDIYLYRCCCDCEDLDEAFNRWLKEKPPSYGLQSPVLRTMINQLEISMIPALLLLPLLLKAAALHYLLGITILTALPILVLSYYYATHQRKRRTLFFLTLALYSLAYMYYLFIVEILPRGDVSPLQACAVTTGMILTIVSLIYTKRGPGFVPASHHEANRQRTYAEDDFTHSDGFIQATTAEQTSKYPPTTKWSLCPVCKVMRPPRAGHCRTCGSCVQRLDHHCVWINSCVGQANHRSFLQTLCVFVLTSVYGIGLVLRSLCPHQYLMTALFYCPGVYTQPSTALCFTCCWYSSIITVGLLYLLVVQVLNISFNVTGREAQLALRNKKGQSRLWGLVIDTGEYSRGFYQNWAEFLTMADSSAGGKWYFIGFATNSKWFVNIKNTMKMGVATLVSTAEGDVDLSYASRGHRERERNIENESQTSCIFLQRRQLLLVKEQPGQKD</sequence>
<dbReference type="InterPro" id="IPR012674">
    <property type="entry name" value="Calycin"/>
</dbReference>
<dbReference type="EC" id="2.3.1.225" evidence="12"/>
<comment type="subcellular location">
    <subcellularLocation>
        <location evidence="1">Golgi apparatus</location>
        <location evidence="1">trans-Golgi network membrane</location>
        <topology evidence="1">Multi-pass membrane protein</topology>
    </subcellularLocation>
</comment>
<organism evidence="14 15">
    <name type="scientific">Xiphophorus maculatus</name>
    <name type="common">Southern platyfish</name>
    <name type="synonym">Platypoecilus maculatus</name>
    <dbReference type="NCBI Taxonomy" id="8083"/>
    <lineage>
        <taxon>Eukaryota</taxon>
        <taxon>Metazoa</taxon>
        <taxon>Chordata</taxon>
        <taxon>Craniata</taxon>
        <taxon>Vertebrata</taxon>
        <taxon>Euteleostomi</taxon>
        <taxon>Actinopterygii</taxon>
        <taxon>Neopterygii</taxon>
        <taxon>Teleostei</taxon>
        <taxon>Neoteleostei</taxon>
        <taxon>Acanthomorphata</taxon>
        <taxon>Ovalentaria</taxon>
        <taxon>Atherinomorphae</taxon>
        <taxon>Cyprinodontiformes</taxon>
        <taxon>Poeciliidae</taxon>
        <taxon>Poeciliinae</taxon>
        <taxon>Xiphophorus</taxon>
    </lineage>
</organism>
<evidence type="ECO:0000256" key="5">
    <source>
        <dbReference type="ARBA" id="ARBA00022989"/>
    </source>
</evidence>
<keyword evidence="3 12" id="KW-0808">Transferase</keyword>
<keyword evidence="9" id="KW-0449">Lipoprotein</keyword>
<dbReference type="InterPro" id="IPR001594">
    <property type="entry name" value="Palmitoyltrfase_DHHC"/>
</dbReference>
<keyword evidence="5 12" id="KW-1133">Transmembrane helix</keyword>
<dbReference type="eggNOG" id="KOG1311">
    <property type="taxonomic scope" value="Eukaryota"/>
</dbReference>
<evidence type="ECO:0000259" key="13">
    <source>
        <dbReference type="Pfam" id="PF01529"/>
    </source>
</evidence>
<dbReference type="GO" id="GO:0005783">
    <property type="term" value="C:endoplasmic reticulum"/>
    <property type="evidence" value="ECO:0007669"/>
    <property type="project" value="TreeGrafter"/>
</dbReference>
<keyword evidence="15" id="KW-1185">Reference proteome</keyword>
<feature type="transmembrane region" description="Helical" evidence="12">
    <location>
        <begin position="84"/>
        <end position="105"/>
    </location>
</feature>
<dbReference type="HOGENOM" id="CLU_055455_0_0_1"/>
<evidence type="ECO:0000256" key="3">
    <source>
        <dbReference type="ARBA" id="ARBA00022679"/>
    </source>
</evidence>
<dbReference type="STRING" id="8083.ENSXMAP00000013016"/>
<dbReference type="PANTHER" id="PTHR22883">
    <property type="entry name" value="ZINC FINGER DHHC DOMAIN CONTAINING PROTEIN"/>
    <property type="match status" value="1"/>
</dbReference>
<evidence type="ECO:0000256" key="10">
    <source>
        <dbReference type="ARBA" id="ARBA00023315"/>
    </source>
</evidence>
<dbReference type="GeneTree" id="ENSGT00940000156558"/>
<evidence type="ECO:0000256" key="4">
    <source>
        <dbReference type="ARBA" id="ARBA00022692"/>
    </source>
</evidence>
<evidence type="ECO:0000256" key="12">
    <source>
        <dbReference type="RuleBase" id="RU079119"/>
    </source>
</evidence>
<dbReference type="InterPro" id="IPR039859">
    <property type="entry name" value="PFA4/ZDH16/20/ERF2-like"/>
</dbReference>
<keyword evidence="8" id="KW-0564">Palmitate</keyword>
<dbReference type="Ensembl" id="ENSXMAT00000013032.2">
    <property type="protein sequence ID" value="ENSXMAP00000013016.2"/>
    <property type="gene ID" value="ENSXMAG00000012989.2"/>
</dbReference>
<reference evidence="15" key="2">
    <citation type="journal article" date="2013" name="Nat. Genet.">
        <title>The genome of the platyfish, Xiphophorus maculatus, provides insights into evolutionary adaptation and several complex traits.</title>
        <authorList>
            <person name="Schartl M."/>
            <person name="Walter R.B."/>
            <person name="Shen Y."/>
            <person name="Garcia T."/>
            <person name="Catchen J."/>
            <person name="Amores A."/>
            <person name="Braasch I."/>
            <person name="Chalopin D."/>
            <person name="Volff J.N."/>
            <person name="Lesch K.P."/>
            <person name="Bisazza A."/>
            <person name="Minx P."/>
            <person name="Hillier L."/>
            <person name="Wilson R.K."/>
            <person name="Fuerstenberg S."/>
            <person name="Boore J."/>
            <person name="Searle S."/>
            <person name="Postlethwait J.H."/>
            <person name="Warren W.C."/>
        </authorList>
    </citation>
    <scope>NUCLEOTIDE SEQUENCE [LARGE SCALE GENOMIC DNA]</scope>
    <source>
        <strain evidence="15">JP 163 A</strain>
    </source>
</reference>
<dbReference type="Pfam" id="PF01529">
    <property type="entry name" value="DHHC"/>
    <property type="match status" value="1"/>
</dbReference>
<dbReference type="AlphaFoldDB" id="M4AEX2"/>
<keyword evidence="4 12" id="KW-0812">Transmembrane</keyword>